<evidence type="ECO:0000313" key="1">
    <source>
        <dbReference type="EMBL" id="RDX71014.1"/>
    </source>
</evidence>
<dbReference type="SUPFAM" id="SSF53098">
    <property type="entry name" value="Ribonuclease H-like"/>
    <property type="match status" value="1"/>
</dbReference>
<name>A0A371EYD0_MUCPR</name>
<evidence type="ECO:0008006" key="3">
    <source>
        <dbReference type="Google" id="ProtNLM"/>
    </source>
</evidence>
<reference evidence="1" key="1">
    <citation type="submission" date="2018-05" db="EMBL/GenBank/DDBJ databases">
        <title>Draft genome of Mucuna pruriens seed.</title>
        <authorList>
            <person name="Nnadi N.E."/>
            <person name="Vos R."/>
            <person name="Hasami M.H."/>
            <person name="Devisetty U.K."/>
            <person name="Aguiy J.C."/>
        </authorList>
    </citation>
    <scope>NUCLEOTIDE SEQUENCE [LARGE SCALE GENOMIC DNA]</scope>
    <source>
        <strain evidence="1">JCA_2017</strain>
    </source>
</reference>
<dbReference type="Proteomes" id="UP000257109">
    <property type="component" value="Unassembled WGS sequence"/>
</dbReference>
<accession>A0A371EYD0</accession>
<evidence type="ECO:0000313" key="2">
    <source>
        <dbReference type="Proteomes" id="UP000257109"/>
    </source>
</evidence>
<dbReference type="EMBL" id="QJKJ01011493">
    <property type="protein sequence ID" value="RDX71014.1"/>
    <property type="molecule type" value="Genomic_DNA"/>
</dbReference>
<dbReference type="InterPro" id="IPR036397">
    <property type="entry name" value="RNaseH_sf"/>
</dbReference>
<protein>
    <recommendedName>
        <fullName evidence="3">Integrase catalytic domain-containing protein</fullName>
    </recommendedName>
</protein>
<feature type="non-terminal residue" evidence="1">
    <location>
        <position position="1"/>
    </location>
</feature>
<proteinExistence type="predicted"/>
<dbReference type="OrthoDB" id="5596291at2759"/>
<dbReference type="GO" id="GO:0003676">
    <property type="term" value="F:nucleic acid binding"/>
    <property type="evidence" value="ECO:0007669"/>
    <property type="project" value="InterPro"/>
</dbReference>
<comment type="caution">
    <text evidence="1">The sequence shown here is derived from an EMBL/GenBank/DDBJ whole genome shotgun (WGS) entry which is preliminary data.</text>
</comment>
<dbReference type="AlphaFoldDB" id="A0A371EYD0"/>
<sequence length="101" mass="11563">MTLVQRITMLGIKQLFTSVEHPQTNGQAELANKVVLKGLRKRLEEAKERQAEEDLVLKRRLKDETINKLIPNWKMPFRIIEVAGKGAFSLEQLNCKGVPHT</sequence>
<gene>
    <name evidence="1" type="ORF">CR513_49685</name>
</gene>
<organism evidence="1 2">
    <name type="scientific">Mucuna pruriens</name>
    <name type="common">Velvet bean</name>
    <name type="synonym">Dolichos pruriens</name>
    <dbReference type="NCBI Taxonomy" id="157652"/>
    <lineage>
        <taxon>Eukaryota</taxon>
        <taxon>Viridiplantae</taxon>
        <taxon>Streptophyta</taxon>
        <taxon>Embryophyta</taxon>
        <taxon>Tracheophyta</taxon>
        <taxon>Spermatophyta</taxon>
        <taxon>Magnoliopsida</taxon>
        <taxon>eudicotyledons</taxon>
        <taxon>Gunneridae</taxon>
        <taxon>Pentapetalae</taxon>
        <taxon>rosids</taxon>
        <taxon>fabids</taxon>
        <taxon>Fabales</taxon>
        <taxon>Fabaceae</taxon>
        <taxon>Papilionoideae</taxon>
        <taxon>50 kb inversion clade</taxon>
        <taxon>NPAAA clade</taxon>
        <taxon>indigoferoid/millettioid clade</taxon>
        <taxon>Phaseoleae</taxon>
        <taxon>Mucuna</taxon>
    </lineage>
</organism>
<keyword evidence="2" id="KW-1185">Reference proteome</keyword>
<dbReference type="Gene3D" id="3.30.420.10">
    <property type="entry name" value="Ribonuclease H-like superfamily/Ribonuclease H"/>
    <property type="match status" value="1"/>
</dbReference>
<dbReference type="InterPro" id="IPR012337">
    <property type="entry name" value="RNaseH-like_sf"/>
</dbReference>